<accession>A0A934RBX9</accession>
<gene>
    <name evidence="2" type="ORF">JIN81_07875</name>
</gene>
<keyword evidence="1" id="KW-0812">Transmembrane</keyword>
<feature type="transmembrane region" description="Helical" evidence="1">
    <location>
        <begin position="21"/>
        <end position="41"/>
    </location>
</feature>
<evidence type="ECO:0000313" key="2">
    <source>
        <dbReference type="EMBL" id="MBK1826933.1"/>
    </source>
</evidence>
<dbReference type="AlphaFoldDB" id="A0A934RBX9"/>
<evidence type="ECO:0000313" key="3">
    <source>
        <dbReference type="Proteomes" id="UP000658278"/>
    </source>
</evidence>
<evidence type="ECO:0008006" key="4">
    <source>
        <dbReference type="Google" id="ProtNLM"/>
    </source>
</evidence>
<reference evidence="2" key="1">
    <citation type="submission" date="2021-01" db="EMBL/GenBank/DDBJ databases">
        <title>Modified the classification status of verrucomicrobia.</title>
        <authorList>
            <person name="Feng X."/>
        </authorList>
    </citation>
    <scope>NUCLEOTIDE SEQUENCE</scope>
    <source>
        <strain evidence="2">KCTC 22201</strain>
    </source>
</reference>
<dbReference type="InterPro" id="IPR036249">
    <property type="entry name" value="Thioredoxin-like_sf"/>
</dbReference>
<dbReference type="Gene3D" id="3.40.30.10">
    <property type="entry name" value="Glutaredoxin"/>
    <property type="match status" value="1"/>
</dbReference>
<sequence length="261" mass="29977">MKRYPAQDLEPAVRDPKKLRRTALILIGIMLVGAVFILIAYNRDAARRAEDTRPAITGRLNKNFKVWRQDETEAGLLDLRGDVFVIVPVVFSQPDSWDTTREVLLELEKRYESRDDLHIVCVTQDPENEPPELLAEEAKKLGAELPKWWLAGSREESVHKFFKNVLKANIMAHRKDGEIVYDASLVVIDRDRHIRQPTVRARKASGKELNYRNRVTFDFEGAAEWDEKGRSEGLEKSNVETMKDLLFVTIDELLAQPVTPD</sequence>
<dbReference type="RefSeq" id="WP_200278369.1">
    <property type="nucleotide sequence ID" value="NZ_JAENII010000005.1"/>
</dbReference>
<keyword evidence="1" id="KW-1133">Transmembrane helix</keyword>
<protein>
    <recommendedName>
        <fullName evidence="4">Thioredoxin domain-containing protein</fullName>
    </recommendedName>
</protein>
<keyword evidence="1" id="KW-0472">Membrane</keyword>
<comment type="caution">
    <text evidence="2">The sequence shown here is derived from an EMBL/GenBank/DDBJ whole genome shotgun (WGS) entry which is preliminary data.</text>
</comment>
<proteinExistence type="predicted"/>
<keyword evidence="3" id="KW-1185">Reference proteome</keyword>
<name>A0A934RBX9_9BACT</name>
<dbReference type="EMBL" id="JAENII010000005">
    <property type="protein sequence ID" value="MBK1826933.1"/>
    <property type="molecule type" value="Genomic_DNA"/>
</dbReference>
<dbReference type="SUPFAM" id="SSF52833">
    <property type="entry name" value="Thioredoxin-like"/>
    <property type="match status" value="1"/>
</dbReference>
<evidence type="ECO:0000256" key="1">
    <source>
        <dbReference type="SAM" id="Phobius"/>
    </source>
</evidence>
<dbReference type="Proteomes" id="UP000658278">
    <property type="component" value="Unassembled WGS sequence"/>
</dbReference>
<organism evidence="2 3">
    <name type="scientific">Haloferula rosea</name>
    <dbReference type="NCBI Taxonomy" id="490093"/>
    <lineage>
        <taxon>Bacteria</taxon>
        <taxon>Pseudomonadati</taxon>
        <taxon>Verrucomicrobiota</taxon>
        <taxon>Verrucomicrobiia</taxon>
        <taxon>Verrucomicrobiales</taxon>
        <taxon>Verrucomicrobiaceae</taxon>
        <taxon>Haloferula</taxon>
    </lineage>
</organism>